<accession>A0A292PWT9</accession>
<name>A0A292PWT9_9PEZI</name>
<organism evidence="2 3">
    <name type="scientific">Tuber aestivum</name>
    <name type="common">summer truffle</name>
    <dbReference type="NCBI Taxonomy" id="59557"/>
    <lineage>
        <taxon>Eukaryota</taxon>
        <taxon>Fungi</taxon>
        <taxon>Dikarya</taxon>
        <taxon>Ascomycota</taxon>
        <taxon>Pezizomycotina</taxon>
        <taxon>Pezizomycetes</taxon>
        <taxon>Pezizales</taxon>
        <taxon>Tuberaceae</taxon>
        <taxon>Tuber</taxon>
    </lineage>
</organism>
<evidence type="ECO:0000313" key="3">
    <source>
        <dbReference type="Proteomes" id="UP001412239"/>
    </source>
</evidence>
<keyword evidence="3" id="KW-1185">Reference proteome</keyword>
<feature type="compositionally biased region" description="Pro residues" evidence="1">
    <location>
        <begin position="18"/>
        <end position="33"/>
    </location>
</feature>
<reference evidence="2" key="1">
    <citation type="submission" date="2015-10" db="EMBL/GenBank/DDBJ databases">
        <authorList>
            <person name="Regsiter A."/>
            <person name="william w."/>
        </authorList>
    </citation>
    <scope>NUCLEOTIDE SEQUENCE</scope>
    <source>
        <strain evidence="2">Montdore</strain>
    </source>
</reference>
<feature type="compositionally biased region" description="Basic and acidic residues" evidence="1">
    <location>
        <begin position="100"/>
        <end position="111"/>
    </location>
</feature>
<dbReference type="Proteomes" id="UP001412239">
    <property type="component" value="Unassembled WGS sequence"/>
</dbReference>
<dbReference type="InterPro" id="IPR025040">
    <property type="entry name" value="DUF3984"/>
</dbReference>
<protein>
    <submittedName>
        <fullName evidence="2">Uncharacterized protein</fullName>
    </submittedName>
</protein>
<proteinExistence type="predicted"/>
<dbReference type="EMBL" id="LN891017">
    <property type="protein sequence ID" value="CUS11584.1"/>
    <property type="molecule type" value="Genomic_DNA"/>
</dbReference>
<feature type="region of interest" description="Disordered" evidence="1">
    <location>
        <begin position="1"/>
        <end position="38"/>
    </location>
</feature>
<dbReference type="Pfam" id="PF13136">
    <property type="entry name" value="DUF3984"/>
    <property type="match status" value="1"/>
</dbReference>
<evidence type="ECO:0000256" key="1">
    <source>
        <dbReference type="SAM" id="MobiDB-lite"/>
    </source>
</evidence>
<dbReference type="AlphaFoldDB" id="A0A292PWT9"/>
<sequence>MPWATATTELPLKVPVQSQPPFPPSPPQPPPLAPGWQKSDTIFLQPATDKTLAAIMADPAVSPRSSIAHSRRHSLKSMGNINFSQMSLSPLTSGSVITEQDFRRKERRGREGSYIQGLSASTTPGILSRNHSFSSRKGSYIGLPKSKSSSHLSHRSNSTEWLQRTGAALTTETREFKGQSWLVSRASSTSLVRDGDDDEILNTFTATTAGTITPAKRPSRVFSDGGYTLEGLSGGNSYFDQLDEERGLEEEEEEEEEEEIDIAKGFGLGQFVDRMIGWTMFAEDDTGDDESLDGYEEEEEEEALAKKAKFRSHNVGFDTIGEENLRERRRLRDEDDVWQDPALVFSIVLRVLL</sequence>
<evidence type="ECO:0000313" key="2">
    <source>
        <dbReference type="EMBL" id="CUS11584.1"/>
    </source>
</evidence>
<feature type="region of interest" description="Disordered" evidence="1">
    <location>
        <begin position="98"/>
        <end position="121"/>
    </location>
</feature>
<gene>
    <name evidence="2" type="ORF">GSTUAT00004332001</name>
</gene>